<dbReference type="PANTHER" id="PTHR43056:SF10">
    <property type="entry name" value="COCE_NOND FAMILY, PUTATIVE (AFU_ORTHOLOGUE AFUA_7G00600)-RELATED"/>
    <property type="match status" value="1"/>
</dbReference>
<dbReference type="InterPro" id="IPR005674">
    <property type="entry name" value="CocE/Ser_esterase"/>
</dbReference>
<dbReference type="Gene3D" id="1.10.3020.20">
    <property type="match status" value="1"/>
</dbReference>
<dbReference type="Gene3D" id="2.60.120.260">
    <property type="entry name" value="Galactose-binding domain-like"/>
    <property type="match status" value="1"/>
</dbReference>
<dbReference type="InterPro" id="IPR029058">
    <property type="entry name" value="AB_hydrolase_fold"/>
</dbReference>
<evidence type="ECO:0000256" key="1">
    <source>
        <dbReference type="ARBA" id="ARBA00022801"/>
    </source>
</evidence>
<dbReference type="RefSeq" id="XP_025376040.1">
    <property type="nucleotide sequence ID" value="XM_025518859.1"/>
</dbReference>
<dbReference type="InterPro" id="IPR008979">
    <property type="entry name" value="Galactose-bd-like_sf"/>
</dbReference>
<organism evidence="4 5">
    <name type="scientific">Acaromyces ingoldii</name>
    <dbReference type="NCBI Taxonomy" id="215250"/>
    <lineage>
        <taxon>Eukaryota</taxon>
        <taxon>Fungi</taxon>
        <taxon>Dikarya</taxon>
        <taxon>Basidiomycota</taxon>
        <taxon>Ustilaginomycotina</taxon>
        <taxon>Exobasidiomycetes</taxon>
        <taxon>Exobasidiales</taxon>
        <taxon>Cryptobasidiaceae</taxon>
        <taxon>Acaromyces</taxon>
    </lineage>
</organism>
<dbReference type="Proteomes" id="UP000245768">
    <property type="component" value="Unassembled WGS sequence"/>
</dbReference>
<dbReference type="Gene3D" id="3.40.50.1820">
    <property type="entry name" value="alpha/beta hydrolase"/>
    <property type="match status" value="1"/>
</dbReference>
<keyword evidence="1 4" id="KW-0378">Hydrolase</keyword>
<dbReference type="NCBIfam" id="TIGR00976">
    <property type="entry name" value="CocE_NonD"/>
    <property type="match status" value="1"/>
</dbReference>
<dbReference type="OrthoDB" id="416441at2759"/>
<evidence type="ECO:0000313" key="4">
    <source>
        <dbReference type="EMBL" id="PWN88842.1"/>
    </source>
</evidence>
<dbReference type="EMBL" id="KZ819637">
    <property type="protein sequence ID" value="PWN88842.1"/>
    <property type="molecule type" value="Genomic_DNA"/>
</dbReference>
<feature type="domain" description="Xaa-Pro dipeptidyl-peptidase C-terminal" evidence="3">
    <location>
        <begin position="314"/>
        <end position="577"/>
    </location>
</feature>
<dbReference type="SUPFAM" id="SSF49785">
    <property type="entry name" value="Galactose-binding domain-like"/>
    <property type="match status" value="1"/>
</dbReference>
<dbReference type="AlphaFoldDB" id="A0A316YI42"/>
<dbReference type="Pfam" id="PF08530">
    <property type="entry name" value="PepX_C"/>
    <property type="match status" value="1"/>
</dbReference>
<dbReference type="GeneID" id="37040775"/>
<protein>
    <submittedName>
        <fullName evidence="4">Putative hydrolase, CocE/NonD family</fullName>
    </submittedName>
</protein>
<accession>A0A316YI42</accession>
<dbReference type="InterPro" id="IPR050585">
    <property type="entry name" value="Xaa-Pro_dipeptidyl-ppase/CocE"/>
</dbReference>
<feature type="region of interest" description="Disordered" evidence="2">
    <location>
        <begin position="194"/>
        <end position="231"/>
    </location>
</feature>
<dbReference type="InterPro" id="IPR000383">
    <property type="entry name" value="Xaa-Pro-like_dom"/>
</dbReference>
<dbReference type="Pfam" id="PF02129">
    <property type="entry name" value="Peptidase_S15"/>
    <property type="match status" value="1"/>
</dbReference>
<dbReference type="SMART" id="SM00939">
    <property type="entry name" value="PepX_C"/>
    <property type="match status" value="1"/>
</dbReference>
<dbReference type="PANTHER" id="PTHR43056">
    <property type="entry name" value="PEPTIDASE S9 PROLYL OLIGOPEPTIDASE"/>
    <property type="match status" value="1"/>
</dbReference>
<proteinExistence type="predicted"/>
<reference evidence="4" key="1">
    <citation type="journal article" date="2018" name="Mol. Biol. Evol.">
        <title>Broad Genomic Sampling Reveals a Smut Pathogenic Ancestry of the Fungal Clade Ustilaginomycotina.</title>
        <authorList>
            <person name="Kijpornyongpan T."/>
            <person name="Mondo S.J."/>
            <person name="Barry K."/>
            <person name="Sandor L."/>
            <person name="Lee J."/>
            <person name="Lipzen A."/>
            <person name="Pangilinan J."/>
            <person name="LaButti K."/>
            <person name="Hainaut M."/>
            <person name="Henrissat B."/>
            <person name="Grigoriev I.V."/>
            <person name="Spatafora J.W."/>
            <person name="Aime M.C."/>
        </authorList>
    </citation>
    <scope>NUCLEOTIDE SEQUENCE [LARGE SCALE GENOMIC DNA]</scope>
    <source>
        <strain evidence="4">MCA 4198</strain>
    </source>
</reference>
<gene>
    <name evidence="4" type="ORF">FA10DRAFT_231535</name>
</gene>
<evidence type="ECO:0000313" key="5">
    <source>
        <dbReference type="Proteomes" id="UP000245768"/>
    </source>
</evidence>
<dbReference type="SUPFAM" id="SSF53474">
    <property type="entry name" value="alpha/beta-Hydrolases"/>
    <property type="match status" value="1"/>
</dbReference>
<dbReference type="InParanoid" id="A0A316YI42"/>
<dbReference type="InterPro" id="IPR013736">
    <property type="entry name" value="Xaa-Pro_dipept_C"/>
</dbReference>
<dbReference type="GO" id="GO:0008239">
    <property type="term" value="F:dipeptidyl-peptidase activity"/>
    <property type="evidence" value="ECO:0007669"/>
    <property type="project" value="InterPro"/>
</dbReference>
<evidence type="ECO:0000259" key="3">
    <source>
        <dbReference type="SMART" id="SM00939"/>
    </source>
</evidence>
<dbReference type="STRING" id="215250.A0A316YI42"/>
<keyword evidence="5" id="KW-1185">Reference proteome</keyword>
<name>A0A316YI42_9BASI</name>
<evidence type="ECO:0000256" key="2">
    <source>
        <dbReference type="SAM" id="MobiDB-lite"/>
    </source>
</evidence>
<sequence>MLIEINCDIPLKNGVDVLRCNVYRPLPEASGDAKLPAIMTAGPYGKDIPYSVFHANSYAELPEEQKSKWSAWEVPEPTFWTKLGYAVVRVDEQGSGQSPGFMDTMSDQTSSNFAEAIEWVSEQPWCSGRVGLLGISYYAGSQWRVAARRPKGLACVIPWEGMHDYYRDRVRPGGILSNGFINFWQNRQINTNQFGVPERSGDKRDANLPGMSPRPANEEGTLSEEQLRENRTDQTVDTLRNKFMDDPYFASREYRLSDIEVPMLSVANWGGICLHLRGNVLGYLGAASPLKWLYFITGRHDLPFYLPEWTALQKSFFDAFLKDEDDRNWKGGPNAANGVPAITYCNRKGNPGFNKTSAERTYGFKQASVWPLPNTSYETLHLSPKGLLEAQDQTVEGQVRWSGLTGESVRFATQPFAEEREVTGHPVLHVTLSVAGDQEANIPNDLDLFVTLRHIDPQGQEVMYTGTAGDPVPLTKGWLRLSMRKLADDSLPYLPKRNYLSSEVQPVKAGERYTATVELWPTNVTVEKGGKLVLEVGPKDQQGCGIFVHNHPEDRPKDVFAGVNVLHTGPGLSDLVLPFVN</sequence>